<dbReference type="AlphaFoldDB" id="A0A9P0MQL0"/>
<sequence length="87" mass="9256">MEQAIDSYASAENSDTPSGAGELEVDRRIPLGVDPGAESLLGRQQPERGGSGHGPYIAPVRRAPRIPLQVGPPRHSALLLNTLNTYL</sequence>
<feature type="region of interest" description="Disordered" evidence="1">
    <location>
        <begin position="1"/>
        <end position="59"/>
    </location>
</feature>
<organism evidence="2 3">
    <name type="scientific">Nezara viridula</name>
    <name type="common">Southern green stink bug</name>
    <name type="synonym">Cimex viridulus</name>
    <dbReference type="NCBI Taxonomy" id="85310"/>
    <lineage>
        <taxon>Eukaryota</taxon>
        <taxon>Metazoa</taxon>
        <taxon>Ecdysozoa</taxon>
        <taxon>Arthropoda</taxon>
        <taxon>Hexapoda</taxon>
        <taxon>Insecta</taxon>
        <taxon>Pterygota</taxon>
        <taxon>Neoptera</taxon>
        <taxon>Paraneoptera</taxon>
        <taxon>Hemiptera</taxon>
        <taxon>Heteroptera</taxon>
        <taxon>Panheteroptera</taxon>
        <taxon>Pentatomomorpha</taxon>
        <taxon>Pentatomoidea</taxon>
        <taxon>Pentatomidae</taxon>
        <taxon>Pentatominae</taxon>
        <taxon>Nezara</taxon>
    </lineage>
</organism>
<protein>
    <submittedName>
        <fullName evidence="2">Uncharacterized protein</fullName>
    </submittedName>
</protein>
<evidence type="ECO:0000256" key="1">
    <source>
        <dbReference type="SAM" id="MobiDB-lite"/>
    </source>
</evidence>
<evidence type="ECO:0000313" key="2">
    <source>
        <dbReference type="EMBL" id="CAH1399401.1"/>
    </source>
</evidence>
<dbReference type="EMBL" id="OV725080">
    <property type="protein sequence ID" value="CAH1399401.1"/>
    <property type="molecule type" value="Genomic_DNA"/>
</dbReference>
<proteinExistence type="predicted"/>
<keyword evidence="3" id="KW-1185">Reference proteome</keyword>
<dbReference type="Proteomes" id="UP001152798">
    <property type="component" value="Chromosome 4"/>
</dbReference>
<reference evidence="2" key="1">
    <citation type="submission" date="2022-01" db="EMBL/GenBank/DDBJ databases">
        <authorList>
            <person name="King R."/>
        </authorList>
    </citation>
    <scope>NUCLEOTIDE SEQUENCE</scope>
</reference>
<name>A0A9P0MQL0_NEZVI</name>
<gene>
    <name evidence="2" type="ORF">NEZAVI_LOCUS8856</name>
</gene>
<evidence type="ECO:0000313" key="3">
    <source>
        <dbReference type="Proteomes" id="UP001152798"/>
    </source>
</evidence>
<accession>A0A9P0MQL0</accession>